<feature type="region of interest" description="Disordered" evidence="5">
    <location>
        <begin position="253"/>
        <end position="352"/>
    </location>
</feature>
<feature type="region of interest" description="Disordered" evidence="5">
    <location>
        <begin position="379"/>
        <end position="427"/>
    </location>
</feature>
<reference evidence="7 8" key="1">
    <citation type="submission" date="2022-03" db="EMBL/GenBank/DDBJ databases">
        <authorList>
            <person name="Macdonald S."/>
            <person name="Ahmed S."/>
            <person name="Newling K."/>
        </authorList>
    </citation>
    <scope>NUCLEOTIDE SEQUENCE [LARGE SCALE GENOMIC DNA]</scope>
</reference>
<dbReference type="EMBL" id="CAKOAT010064043">
    <property type="protein sequence ID" value="CAH8306282.1"/>
    <property type="molecule type" value="Genomic_DNA"/>
</dbReference>
<feature type="region of interest" description="Disordered" evidence="5">
    <location>
        <begin position="533"/>
        <end position="558"/>
    </location>
</feature>
<evidence type="ECO:0000256" key="2">
    <source>
        <dbReference type="ARBA" id="ARBA00022771"/>
    </source>
</evidence>
<dbReference type="GO" id="GO:0008270">
    <property type="term" value="F:zinc ion binding"/>
    <property type="evidence" value="ECO:0007669"/>
    <property type="project" value="UniProtKB-KW"/>
</dbReference>
<feature type="compositionally biased region" description="Low complexity" evidence="5">
    <location>
        <begin position="535"/>
        <end position="555"/>
    </location>
</feature>
<protein>
    <recommendedName>
        <fullName evidence="6">GRF-type domain-containing protein</fullName>
    </recommendedName>
</protein>
<dbReference type="PANTHER" id="PTHR33248">
    <property type="entry name" value="ZINC ION-BINDING PROTEIN"/>
    <property type="match status" value="1"/>
</dbReference>
<keyword evidence="1" id="KW-0479">Metal-binding</keyword>
<feature type="compositionally biased region" description="Polar residues" evidence="5">
    <location>
        <begin position="394"/>
        <end position="406"/>
    </location>
</feature>
<dbReference type="Proteomes" id="UP001642260">
    <property type="component" value="Unassembled WGS sequence"/>
</dbReference>
<feature type="compositionally biased region" description="Basic residues" evidence="5">
    <location>
        <begin position="97"/>
        <end position="109"/>
    </location>
</feature>
<feature type="compositionally biased region" description="Low complexity" evidence="5">
    <location>
        <begin position="254"/>
        <end position="296"/>
    </location>
</feature>
<feature type="domain" description="GRF-type" evidence="6">
    <location>
        <begin position="568"/>
        <end position="611"/>
    </location>
</feature>
<evidence type="ECO:0000256" key="4">
    <source>
        <dbReference type="PROSITE-ProRule" id="PRU01343"/>
    </source>
</evidence>
<accession>A0ABC8IYG2</accession>
<feature type="region of interest" description="Disordered" evidence="5">
    <location>
        <begin position="92"/>
        <end position="145"/>
    </location>
</feature>
<proteinExistence type="predicted"/>
<evidence type="ECO:0000256" key="5">
    <source>
        <dbReference type="SAM" id="MobiDB-lite"/>
    </source>
</evidence>
<keyword evidence="2 4" id="KW-0863">Zinc-finger</keyword>
<feature type="compositionally biased region" description="Low complexity" evidence="5">
    <location>
        <begin position="309"/>
        <end position="330"/>
    </location>
</feature>
<evidence type="ECO:0000259" key="6">
    <source>
        <dbReference type="PROSITE" id="PS51999"/>
    </source>
</evidence>
<keyword evidence="8" id="KW-1185">Reference proteome</keyword>
<evidence type="ECO:0000313" key="8">
    <source>
        <dbReference type="Proteomes" id="UP001642260"/>
    </source>
</evidence>
<evidence type="ECO:0000313" key="7">
    <source>
        <dbReference type="EMBL" id="CAH8306282.1"/>
    </source>
</evidence>
<dbReference type="PROSITE" id="PS51999">
    <property type="entry name" value="ZF_GRF"/>
    <property type="match status" value="1"/>
</dbReference>
<evidence type="ECO:0000256" key="1">
    <source>
        <dbReference type="ARBA" id="ARBA00022723"/>
    </source>
</evidence>
<comment type="caution">
    <text evidence="7">The sequence shown here is derived from an EMBL/GenBank/DDBJ whole genome shotgun (WGS) entry which is preliminary data.</text>
</comment>
<name>A0ABC8IYG2_ERUVS</name>
<evidence type="ECO:0000256" key="3">
    <source>
        <dbReference type="ARBA" id="ARBA00022833"/>
    </source>
</evidence>
<feature type="compositionally biased region" description="Basic residues" evidence="5">
    <location>
        <begin position="120"/>
        <end position="137"/>
    </location>
</feature>
<sequence>MDLDEDHLPIYPSISYLDILRVEAEPNLAVTSCIPVQSQPHPGWGVWPDLCNDDKVSYMEDLITTHQPFGKYLWHGGDTSCPVLTANAEEEPVVKMRTSKSKSTSKKLSSKTPAYPKKELRPRKTSNKPSTSRKQKRISSYFQAAASSSNSNDTLMEVLSELSDTVSNLQKETKLLRLLLKRPKTPTYRKRIAFHSLLARTKKVHQSHRGCQTEPSDMAFAQSPTRTFPVPMDEDTTLRSSPVVSQYAAQHYVSPKATKTTASNTTNLQPEPLSHSPDHPSPLLTPITSSPLHTTPEQQNPPINDSPVHTSHNNTPPTHTSGSTSPIHTSENTSPVHTKSFHTPEPKSPVPHTTLAIYDASHHPNSPPGQSPLFRAVGIFQPLSPDPPSLSQPRYDSSANQASQNPLPYWYDGPFTPQPSPSKTSDSLQGFISHAAVLNAFSATASPQAPLSTPRSLRSNQKSHQSVVTEAVEVSDGEEPKHIPDRSENLLAKDLRSCKDIPPQSLIAPLPEKQWDHFCRVVAQIKHVVRPQLHSSSPTLSSNNMSSSSSSSSLPETRRTVFGVPKRCWCGKGLDTWVSETKENPGRRFYRCKIALQRKSEVHLFKWVDEAILDEVRMVDAKRLDLLHDLQALSLKTTDDLESQRSWLACRDQELRNQISDNNLQMTRALDVVTIQLKDHMDAKIKSHLHSQFPINGHIHKLGVAVVVMGSLSYFYWKLIQLEIQMFCCSPSICLLYLSCSSNNDTVLNFSRFD</sequence>
<dbReference type="AlphaFoldDB" id="A0ABC8IYG2"/>
<organism evidence="7 8">
    <name type="scientific">Eruca vesicaria subsp. sativa</name>
    <name type="common">Garden rocket</name>
    <name type="synonym">Eruca sativa</name>
    <dbReference type="NCBI Taxonomy" id="29727"/>
    <lineage>
        <taxon>Eukaryota</taxon>
        <taxon>Viridiplantae</taxon>
        <taxon>Streptophyta</taxon>
        <taxon>Embryophyta</taxon>
        <taxon>Tracheophyta</taxon>
        <taxon>Spermatophyta</taxon>
        <taxon>Magnoliopsida</taxon>
        <taxon>eudicotyledons</taxon>
        <taxon>Gunneridae</taxon>
        <taxon>Pentapetalae</taxon>
        <taxon>rosids</taxon>
        <taxon>malvids</taxon>
        <taxon>Brassicales</taxon>
        <taxon>Brassicaceae</taxon>
        <taxon>Brassiceae</taxon>
        <taxon>Eruca</taxon>
    </lineage>
</organism>
<keyword evidence="3" id="KW-0862">Zinc</keyword>
<gene>
    <name evidence="7" type="ORF">ERUC_LOCUS4409</name>
</gene>
<dbReference type="InterPro" id="IPR010666">
    <property type="entry name" value="Znf_GRF"/>
</dbReference>